<gene>
    <name evidence="1" type="ORF">R2Q92_02905</name>
</gene>
<name>A0ABU5N3Z8_9MICO</name>
<dbReference type="Proteomes" id="UP001291912">
    <property type="component" value="Unassembled WGS sequence"/>
</dbReference>
<dbReference type="InterPro" id="IPR036412">
    <property type="entry name" value="HAD-like_sf"/>
</dbReference>
<dbReference type="InterPro" id="IPR023198">
    <property type="entry name" value="PGP-like_dom2"/>
</dbReference>
<dbReference type="Gene3D" id="1.10.150.240">
    <property type="entry name" value="Putative phosphatase, domain 2"/>
    <property type="match status" value="1"/>
</dbReference>
<keyword evidence="1" id="KW-0378">Hydrolase</keyword>
<protein>
    <submittedName>
        <fullName evidence="1">HAD family hydrolase</fullName>
        <ecNumber evidence="1">3.1.3.-</ecNumber>
    </submittedName>
</protein>
<evidence type="ECO:0000313" key="1">
    <source>
        <dbReference type="EMBL" id="MDZ8160768.1"/>
    </source>
</evidence>
<evidence type="ECO:0000313" key="2">
    <source>
        <dbReference type="Proteomes" id="UP001291912"/>
    </source>
</evidence>
<dbReference type="EC" id="3.1.3.-" evidence="1"/>
<dbReference type="Pfam" id="PF00702">
    <property type="entry name" value="Hydrolase"/>
    <property type="match status" value="1"/>
</dbReference>
<keyword evidence="2" id="KW-1185">Reference proteome</keyword>
<organism evidence="1 2">
    <name type="scientific">Microbacterium aquimaris</name>
    <dbReference type="NCBI Taxonomy" id="459816"/>
    <lineage>
        <taxon>Bacteria</taxon>
        <taxon>Bacillati</taxon>
        <taxon>Actinomycetota</taxon>
        <taxon>Actinomycetes</taxon>
        <taxon>Micrococcales</taxon>
        <taxon>Microbacteriaceae</taxon>
        <taxon>Microbacterium</taxon>
    </lineage>
</organism>
<proteinExistence type="predicted"/>
<reference evidence="1 2" key="1">
    <citation type="submission" date="2023-10" db="EMBL/GenBank/DDBJ databases">
        <title>Microbacterium xanthum sp. nov., isolated from seaweed.</title>
        <authorList>
            <person name="Lee S.D."/>
        </authorList>
    </citation>
    <scope>NUCLEOTIDE SEQUENCE [LARGE SCALE GENOMIC DNA]</scope>
    <source>
        <strain evidence="1 2">KCTC 19124</strain>
    </source>
</reference>
<dbReference type="GO" id="GO:0016787">
    <property type="term" value="F:hydrolase activity"/>
    <property type="evidence" value="ECO:0007669"/>
    <property type="project" value="UniProtKB-KW"/>
</dbReference>
<dbReference type="Gene3D" id="3.40.50.1000">
    <property type="entry name" value="HAD superfamily/HAD-like"/>
    <property type="match status" value="1"/>
</dbReference>
<accession>A0ABU5N3Z8</accession>
<dbReference type="InterPro" id="IPR023214">
    <property type="entry name" value="HAD_sf"/>
</dbReference>
<comment type="caution">
    <text evidence="1">The sequence shown here is derived from an EMBL/GenBank/DDBJ whole genome shotgun (WGS) entry which is preliminary data.</text>
</comment>
<dbReference type="RefSeq" id="WP_194423457.1">
    <property type="nucleotide sequence ID" value="NZ_BAAAPT010000001.1"/>
</dbReference>
<dbReference type="SUPFAM" id="SSF56784">
    <property type="entry name" value="HAD-like"/>
    <property type="match status" value="1"/>
</dbReference>
<dbReference type="EMBL" id="JAWJYN010000001">
    <property type="protein sequence ID" value="MDZ8160768.1"/>
    <property type="molecule type" value="Genomic_DNA"/>
</dbReference>
<sequence>MTGTIVFDLDGTLALGDGPIVAYARTLAGVAGDGLLTRAEEELASFATGGSDYRDGYHAVGTVAEQAGVAADDISTAYEASRRALGTPAAPVQPPAGIAALLRDVADGTRLVLATNAPDAGVRELLLDWGIADLFTAMHFTVGKPDGLTAVIRHAQQFGPVLSIGDIAEFDLAPAAALGADTALVGATYDSSPFPATMRGRTVTDLSDDIRAWAAAAASGTSPAHLTV</sequence>